<dbReference type="InterPro" id="IPR056055">
    <property type="entry name" value="DUF7638"/>
</dbReference>
<evidence type="ECO:0000313" key="4">
    <source>
        <dbReference type="Proteomes" id="UP000266552"/>
    </source>
</evidence>
<evidence type="ECO:0000313" key="3">
    <source>
        <dbReference type="EMBL" id="AYB43204.1"/>
    </source>
</evidence>
<dbReference type="RefSeq" id="WP_119847226.1">
    <property type="nucleotide sequence ID" value="NZ_CP032412.1"/>
</dbReference>
<evidence type="ECO:0000259" key="1">
    <source>
        <dbReference type="Pfam" id="PF24644"/>
    </source>
</evidence>
<dbReference type="InterPro" id="IPR056056">
    <property type="entry name" value="DUF7639"/>
</dbReference>
<feature type="domain" description="DUF7638" evidence="1">
    <location>
        <begin position="3"/>
        <end position="104"/>
    </location>
</feature>
<feature type="domain" description="DUF7638" evidence="1">
    <location>
        <begin position="137"/>
        <end position="243"/>
    </location>
</feature>
<keyword evidence="4" id="KW-1185">Reference proteome</keyword>
<proteinExistence type="predicted"/>
<evidence type="ECO:0000259" key="2">
    <source>
        <dbReference type="Pfam" id="PF24645"/>
    </source>
</evidence>
<dbReference type="AlphaFoldDB" id="A0A385TKL7"/>
<dbReference type="Proteomes" id="UP000266552">
    <property type="component" value="Chromosome"/>
</dbReference>
<protein>
    <submittedName>
        <fullName evidence="3">Uncharacterized protein</fullName>
    </submittedName>
</protein>
<reference evidence="3 4" key="1">
    <citation type="submission" date="2018-09" db="EMBL/GenBank/DDBJ databases">
        <title>Genome Sequence of Paenibacillus lautus Strain E7593-69, Azo Dye-Degrading Bacteria, Isolated from Commercial Tattoo Inks.</title>
        <authorList>
            <person name="Nho S.W."/>
            <person name="Kim S.-J."/>
            <person name="Kweon O."/>
            <person name="Cerniglia C.E."/>
        </authorList>
    </citation>
    <scope>NUCLEOTIDE SEQUENCE [LARGE SCALE GENOMIC DNA]</scope>
    <source>
        <strain evidence="3 4">E7593-69</strain>
    </source>
</reference>
<dbReference type="Pfam" id="PF24645">
    <property type="entry name" value="DUF7639"/>
    <property type="match status" value="1"/>
</dbReference>
<dbReference type="EMBL" id="CP032412">
    <property type="protein sequence ID" value="AYB43204.1"/>
    <property type="molecule type" value="Genomic_DNA"/>
</dbReference>
<feature type="domain" description="DUF7639" evidence="2">
    <location>
        <begin position="247"/>
        <end position="304"/>
    </location>
</feature>
<organism evidence="3 4">
    <name type="scientific">Paenibacillus lautus</name>
    <name type="common">Bacillus lautus</name>
    <dbReference type="NCBI Taxonomy" id="1401"/>
    <lineage>
        <taxon>Bacteria</taxon>
        <taxon>Bacillati</taxon>
        <taxon>Bacillota</taxon>
        <taxon>Bacilli</taxon>
        <taxon>Bacillales</taxon>
        <taxon>Paenibacillaceae</taxon>
        <taxon>Paenibacillus</taxon>
    </lineage>
</organism>
<dbReference type="KEGG" id="plw:D5F53_07855"/>
<gene>
    <name evidence="3" type="ORF">D5F53_07855</name>
</gene>
<name>A0A385TKL7_PAELA</name>
<sequence>MKKIRRSKIVEGTSIPGIICNGGQYFYIGVDIYEDGMINCWELVDLKGLKNKIDSNWLTPVVPPGENLSIHGLGAFRVKEANWRFHPDSYYEHIKQTIRVMNPEFVNIYEVSEREQKRWETRRVAHSPRPTDFYVKDEMFYQTVEGDGFHIFMKYEGANYLVYLNVYQDGQVLVHDLPLDVRSHLDEVNEWFQDGTLFTTFDGALPLSIAGLGEVTLSEPSYAADMEEKFKELIDIHRKLNGEKSAHEECRDAYYLYLENPTEFYREHLREKYERVPEHERMYLGDMDSKDWDYQRILYRPDEKREV</sequence>
<dbReference type="Pfam" id="PF24644">
    <property type="entry name" value="DUF7638"/>
    <property type="match status" value="2"/>
</dbReference>
<accession>A0A385TKL7</accession>